<dbReference type="RefSeq" id="WP_001206932.1">
    <property type="nucleotide sequence ID" value="NZ_CP018144.1"/>
</dbReference>
<dbReference type="InterPro" id="IPR036286">
    <property type="entry name" value="LexA/Signal_pep-like_sf"/>
</dbReference>
<feature type="domain" description="Peptidase S26" evidence="2">
    <location>
        <begin position="13"/>
        <end position="162"/>
    </location>
</feature>
<keyword evidence="1" id="KW-1133">Transmembrane helix</keyword>
<keyword evidence="3" id="KW-0614">Plasmid</keyword>
<feature type="transmembrane region" description="Helical" evidence="1">
    <location>
        <begin position="12"/>
        <end position="35"/>
    </location>
</feature>
<dbReference type="EMBL" id="KM922672">
    <property type="protein sequence ID" value="AJF79889.1"/>
    <property type="molecule type" value="Genomic_DNA"/>
</dbReference>
<organism evidence="3">
    <name type="scientific">Acinetobacter baumannii</name>
    <dbReference type="NCBI Taxonomy" id="470"/>
    <lineage>
        <taxon>Bacteria</taxon>
        <taxon>Pseudomonadati</taxon>
        <taxon>Pseudomonadota</taxon>
        <taxon>Gammaproteobacteria</taxon>
        <taxon>Moraxellales</taxon>
        <taxon>Moraxellaceae</taxon>
        <taxon>Acinetobacter</taxon>
        <taxon>Acinetobacter calcoaceticus/baumannii complex</taxon>
    </lineage>
</organism>
<geneLocation type="plasmid" evidence="3">
    <name>pAZJ221</name>
</geneLocation>
<sequence>MREIKRFRATRVILVTMFAFLLLSLALFISTKWYIYTINMTQSLNGSIYVIKKGAPVQKGDLVGFKWNGNIKYPKDAIFVKVVSGVENDHIKVNGRSVFINDKYIGKAKEYSSDGKIKLDVIEPHKIEKDEIFVSTPHKDSLDSRYALVGTIKKDIILGKAYEIF</sequence>
<evidence type="ECO:0000256" key="1">
    <source>
        <dbReference type="SAM" id="Phobius"/>
    </source>
</evidence>
<name>A0A0C4Y2R3_ACIBA</name>
<keyword evidence="1" id="KW-0812">Transmembrane</keyword>
<dbReference type="GO" id="GO:0004252">
    <property type="term" value="F:serine-type endopeptidase activity"/>
    <property type="evidence" value="ECO:0007669"/>
    <property type="project" value="InterPro"/>
</dbReference>
<gene>
    <name evidence="3" type="ORF">NG19_0053</name>
</gene>
<protein>
    <submittedName>
        <fullName evidence="3">Peptidase</fullName>
    </submittedName>
</protein>
<reference evidence="3" key="2">
    <citation type="journal article" date="2015" name="Antimicrob. Agents Chemother.">
        <title>Dissemination of blaOXA-23 in Acinetobacter spp. in China: Main Roles of Conjugative Plasmid pAZJ221 and Transposon Tn2009.</title>
        <authorList>
            <person name="Liu L.L."/>
            <person name="Ji S.J."/>
            <person name="Ruan Z."/>
            <person name="Fu Y."/>
            <person name="Fu Y.Q."/>
            <person name="Wang Y.F."/>
            <person name="Yu Y.S."/>
        </authorList>
    </citation>
    <scope>NUCLEOTIDE SEQUENCE</scope>
    <source>
        <strain evidence="3">A221</strain>
        <plasmid evidence="3">pAZJ221</plasmid>
    </source>
</reference>
<dbReference type="Gene3D" id="2.10.109.10">
    <property type="entry name" value="Umud Fragment, subunit A"/>
    <property type="match status" value="1"/>
</dbReference>
<dbReference type="SUPFAM" id="SSF51306">
    <property type="entry name" value="LexA/Signal peptidase"/>
    <property type="match status" value="1"/>
</dbReference>
<dbReference type="PATRIC" id="fig|470.1342.peg.3866"/>
<reference evidence="3" key="1">
    <citation type="submission" date="2014-10" db="EMBL/GenBank/DDBJ databases">
        <authorList>
            <person name="Liu L."/>
            <person name="Ji S."/>
            <person name="Ruan Z."/>
            <person name="Fu Y."/>
            <person name="Fu Y."/>
            <person name="Wang Y."/>
            <person name="Yu Y."/>
        </authorList>
    </citation>
    <scope>NUCLEOTIDE SEQUENCE</scope>
    <source>
        <strain evidence="3">A221</strain>
        <plasmid evidence="3">pAZJ221</plasmid>
    </source>
</reference>
<evidence type="ECO:0000313" key="3">
    <source>
        <dbReference type="EMBL" id="AJF79889.1"/>
    </source>
</evidence>
<proteinExistence type="predicted"/>
<accession>A0A0C4Y2R3</accession>
<dbReference type="AlphaFoldDB" id="A0A0C4Y2R3"/>
<evidence type="ECO:0000259" key="2">
    <source>
        <dbReference type="Pfam" id="PF10502"/>
    </source>
</evidence>
<keyword evidence="1" id="KW-0472">Membrane</keyword>
<dbReference type="InterPro" id="IPR019533">
    <property type="entry name" value="Peptidase_S26"/>
</dbReference>
<dbReference type="Pfam" id="PF10502">
    <property type="entry name" value="Peptidase_S26"/>
    <property type="match status" value="1"/>
</dbReference>
<dbReference type="GO" id="GO:0006465">
    <property type="term" value="P:signal peptide processing"/>
    <property type="evidence" value="ECO:0007669"/>
    <property type="project" value="InterPro"/>
</dbReference>